<dbReference type="RefSeq" id="WP_167224561.1">
    <property type="nucleotide sequence ID" value="NZ_VUYU01000006.1"/>
</dbReference>
<gene>
    <name evidence="3" type="ORF">F0185_11680</name>
</gene>
<dbReference type="Pfam" id="PF14339">
    <property type="entry name" value="DUF4394"/>
    <property type="match status" value="2"/>
</dbReference>
<feature type="signal peptide" evidence="1">
    <location>
        <begin position="1"/>
        <end position="23"/>
    </location>
</feature>
<evidence type="ECO:0000313" key="3">
    <source>
        <dbReference type="EMBL" id="NHZ34245.1"/>
    </source>
</evidence>
<proteinExistence type="predicted"/>
<dbReference type="EMBL" id="VUYU01000006">
    <property type="protein sequence ID" value="NHZ34245.1"/>
    <property type="molecule type" value="Genomic_DNA"/>
</dbReference>
<protein>
    <submittedName>
        <fullName evidence="3">DUF4394 domain-containing protein</fullName>
    </submittedName>
</protein>
<feature type="chain" id="PRO_5045224424" evidence="1">
    <location>
        <begin position="24"/>
        <end position="545"/>
    </location>
</feature>
<evidence type="ECO:0000313" key="4">
    <source>
        <dbReference type="Proteomes" id="UP000785613"/>
    </source>
</evidence>
<dbReference type="Proteomes" id="UP000785613">
    <property type="component" value="Unassembled WGS sequence"/>
</dbReference>
<accession>A0ABX0LPC8</accession>
<dbReference type="SUPFAM" id="SSF63825">
    <property type="entry name" value="YWTD domain"/>
    <property type="match status" value="1"/>
</dbReference>
<organism evidence="3 4">
    <name type="scientific">Massilia rubra</name>
    <dbReference type="NCBI Taxonomy" id="2607910"/>
    <lineage>
        <taxon>Bacteria</taxon>
        <taxon>Pseudomonadati</taxon>
        <taxon>Pseudomonadota</taxon>
        <taxon>Betaproteobacteria</taxon>
        <taxon>Burkholderiales</taxon>
        <taxon>Oxalobacteraceae</taxon>
        <taxon>Telluria group</taxon>
        <taxon>Massilia</taxon>
    </lineage>
</organism>
<feature type="domain" description="DUF4394" evidence="2">
    <location>
        <begin position="63"/>
        <end position="283"/>
    </location>
</feature>
<keyword evidence="1" id="KW-0732">Signal</keyword>
<keyword evidence="4" id="KW-1185">Reference proteome</keyword>
<evidence type="ECO:0000259" key="2">
    <source>
        <dbReference type="Pfam" id="PF14339"/>
    </source>
</evidence>
<feature type="domain" description="DUF4394" evidence="2">
    <location>
        <begin position="301"/>
        <end position="519"/>
    </location>
</feature>
<name>A0ABX0LPC8_9BURK</name>
<sequence length="545" mass="54181">MHNVPFSKLLLASAIAMTLAACGSDDDSPAAPPPVVVQPVVEAGDTVMLTASGRIVSLNADLTVRTNVALSGLQASETLLGIDFRPLDGQLYGVGSSGRIYTINPSTGAASLRSTLVADAADTSAPFTTLAGADFAVDFNPVADRLRVVSDTGQNLRINVDSGASTTDGNINGGPATAKITAAAYTNAFAGASGTTLFVIDAAGSTLYTQNPPNNGVLSVPVALGVTASAVGGFDIDARNNRGLALLTVGGKAGLYAINLAATANPATLVAALDLADTVKGLAVRTPAAPVVLGLTDGAHLVSFKPQTPAKFDTDVAITGMNSGEKLLGFDIRPKDGMLYGITSSARIVTIDTNTGVATARATLAVDVADLTLPFSAISGSAFTVDFNPVADRLRVVADSGQSLRINVDTGATTTDGAINRAGAAPVVTAGAYTNSFAGATATMLFVLDSASDNLALQNPPNDGTLTNIGALGVDAMGAGGMDIAGGANGLVLAALRSAGTGPATLYRVDVATGAAAPFNGTANPATSVIGPGGVAVLDIAVLLK</sequence>
<evidence type="ECO:0000256" key="1">
    <source>
        <dbReference type="SAM" id="SignalP"/>
    </source>
</evidence>
<reference evidence="3 4" key="1">
    <citation type="submission" date="2019-09" db="EMBL/GenBank/DDBJ databases">
        <title>Taxonomy of Antarctic Massilia spp.: description of Massilia rubra sp. nov., Massilia aquatica sp. nov., Massilia mucilaginosa sp. nov., Massilia frigida sp. nov. isolated from streams, lakes and regoliths.</title>
        <authorList>
            <person name="Holochova P."/>
            <person name="Sedlacek I."/>
            <person name="Kralova S."/>
            <person name="Maslanova I."/>
            <person name="Busse H.-J."/>
            <person name="Stankova E."/>
            <person name="Vrbovska V."/>
            <person name="Kovarovic V."/>
            <person name="Bartak M."/>
            <person name="Svec P."/>
            <person name="Pantucek R."/>
        </authorList>
    </citation>
    <scope>NUCLEOTIDE SEQUENCE [LARGE SCALE GENOMIC DNA]</scope>
    <source>
        <strain evidence="3 4">CCM 8692</strain>
    </source>
</reference>
<dbReference type="InterPro" id="IPR025507">
    <property type="entry name" value="DUF4394"/>
</dbReference>
<comment type="caution">
    <text evidence="3">The sequence shown here is derived from an EMBL/GenBank/DDBJ whole genome shotgun (WGS) entry which is preliminary data.</text>
</comment>